<dbReference type="AlphaFoldDB" id="A0A1A8YNJ1"/>
<dbReference type="Proteomes" id="UP000078555">
    <property type="component" value="Unassembled WGS sequence"/>
</dbReference>
<name>A0A1A8YNJ1_PLAOA</name>
<gene>
    <name evidence="1" type="ORF">POVWA1_014720</name>
</gene>
<proteinExistence type="predicted"/>
<keyword evidence="2" id="KW-1185">Reference proteome</keyword>
<evidence type="ECO:0000313" key="1">
    <source>
        <dbReference type="EMBL" id="SBT32962.1"/>
    </source>
</evidence>
<evidence type="ECO:0000313" key="2">
    <source>
        <dbReference type="Proteomes" id="UP000078555"/>
    </source>
</evidence>
<accession>A0A1A8YNJ1</accession>
<organism evidence="1 2">
    <name type="scientific">Plasmodium ovale wallikeri</name>
    <dbReference type="NCBI Taxonomy" id="864142"/>
    <lineage>
        <taxon>Eukaryota</taxon>
        <taxon>Sar</taxon>
        <taxon>Alveolata</taxon>
        <taxon>Apicomplexa</taxon>
        <taxon>Aconoidasida</taxon>
        <taxon>Haemosporida</taxon>
        <taxon>Plasmodiidae</taxon>
        <taxon>Plasmodium</taxon>
        <taxon>Plasmodium (Plasmodium)</taxon>
    </lineage>
</organism>
<protein>
    <submittedName>
        <fullName evidence="1">Uncharacterized protein</fullName>
    </submittedName>
</protein>
<dbReference type="EMBL" id="FLRD01000050">
    <property type="protein sequence ID" value="SBT32962.1"/>
    <property type="molecule type" value="Genomic_DNA"/>
</dbReference>
<sequence>MKTFHQIVILKKKKKKKKKIGTLNTCKCTRMGLETNQKYILKMAKKLHKKEPCNCPQSVVKKKKKKVKITLPNAFAYKICNIPLYTHMCVTGGMCKSVKDHSTTGSHVLFSALACEYVHKKAKRKITVDA</sequence>
<reference evidence="2" key="1">
    <citation type="submission" date="2016-05" db="EMBL/GenBank/DDBJ databases">
        <authorList>
            <person name="Naeem Raeece"/>
        </authorList>
    </citation>
    <scope>NUCLEOTIDE SEQUENCE [LARGE SCALE GENOMIC DNA]</scope>
</reference>